<protein>
    <submittedName>
        <fullName evidence="3">Uncharacterized protein</fullName>
    </submittedName>
</protein>
<feature type="chain" id="PRO_5047414351" evidence="2">
    <location>
        <begin position="36"/>
        <end position="96"/>
    </location>
</feature>
<organism evidence="3 4">
    <name type="scientific">Labrys monachus</name>
    <dbReference type="NCBI Taxonomy" id="217067"/>
    <lineage>
        <taxon>Bacteria</taxon>
        <taxon>Pseudomonadati</taxon>
        <taxon>Pseudomonadota</taxon>
        <taxon>Alphaproteobacteria</taxon>
        <taxon>Hyphomicrobiales</taxon>
        <taxon>Xanthobacteraceae</taxon>
        <taxon>Labrys</taxon>
    </lineage>
</organism>
<keyword evidence="2" id="KW-0732">Signal</keyword>
<gene>
    <name evidence="3" type="ORF">J3R73_006040</name>
</gene>
<dbReference type="EMBL" id="JAUSVK010000001">
    <property type="protein sequence ID" value="MDQ0396248.1"/>
    <property type="molecule type" value="Genomic_DNA"/>
</dbReference>
<keyword evidence="4" id="KW-1185">Reference proteome</keyword>
<reference evidence="3 4" key="1">
    <citation type="submission" date="2023-07" db="EMBL/GenBank/DDBJ databases">
        <title>Genomic Encyclopedia of Type Strains, Phase IV (KMG-IV): sequencing the most valuable type-strain genomes for metagenomic binning, comparative biology and taxonomic classification.</title>
        <authorList>
            <person name="Goeker M."/>
        </authorList>
    </citation>
    <scope>NUCLEOTIDE SEQUENCE [LARGE SCALE GENOMIC DNA]</scope>
    <source>
        <strain evidence="3 4">DSM 5896</strain>
    </source>
</reference>
<name>A0ABU0FNR3_9HYPH</name>
<comment type="caution">
    <text evidence="3">The sequence shown here is derived from an EMBL/GenBank/DDBJ whole genome shotgun (WGS) entry which is preliminary data.</text>
</comment>
<feature type="signal peptide" evidence="2">
    <location>
        <begin position="1"/>
        <end position="35"/>
    </location>
</feature>
<dbReference type="RefSeq" id="WP_307436232.1">
    <property type="nucleotide sequence ID" value="NZ_JAUSVK010000001.1"/>
</dbReference>
<accession>A0ABU0FNR3</accession>
<evidence type="ECO:0000313" key="3">
    <source>
        <dbReference type="EMBL" id="MDQ0396248.1"/>
    </source>
</evidence>
<dbReference type="Proteomes" id="UP001237448">
    <property type="component" value="Unassembled WGS sequence"/>
</dbReference>
<evidence type="ECO:0000256" key="2">
    <source>
        <dbReference type="SAM" id="SignalP"/>
    </source>
</evidence>
<evidence type="ECO:0000256" key="1">
    <source>
        <dbReference type="SAM" id="MobiDB-lite"/>
    </source>
</evidence>
<sequence length="96" mass="10097">MSNIPHRTAPAKALAIPLLTAVVLVASASAAFADAADRDYPDNPIMAERFFDSHRAPAEQGVAAGQGRPFFARAKPAKPMHTLGKAPPLDDIPGRP</sequence>
<proteinExistence type="predicted"/>
<feature type="region of interest" description="Disordered" evidence="1">
    <location>
        <begin position="73"/>
        <end position="96"/>
    </location>
</feature>
<evidence type="ECO:0000313" key="4">
    <source>
        <dbReference type="Proteomes" id="UP001237448"/>
    </source>
</evidence>